<dbReference type="SUPFAM" id="SSF55781">
    <property type="entry name" value="GAF domain-like"/>
    <property type="match status" value="1"/>
</dbReference>
<dbReference type="Proteomes" id="UP001356095">
    <property type="component" value="Unassembled WGS sequence"/>
</dbReference>
<keyword evidence="2" id="KW-0238">DNA-binding</keyword>
<dbReference type="InterPro" id="IPR014757">
    <property type="entry name" value="Tscrpt_reg_IclR_C"/>
</dbReference>
<dbReference type="PROSITE" id="PS51077">
    <property type="entry name" value="HTH_ICLR"/>
    <property type="match status" value="1"/>
</dbReference>
<dbReference type="PROSITE" id="PS51078">
    <property type="entry name" value="ICLR_ED"/>
    <property type="match status" value="1"/>
</dbReference>
<dbReference type="InterPro" id="IPR029016">
    <property type="entry name" value="GAF-like_dom_sf"/>
</dbReference>
<dbReference type="EMBL" id="JAUZMY010000036">
    <property type="protein sequence ID" value="MEE2040843.1"/>
    <property type="molecule type" value="Genomic_DNA"/>
</dbReference>
<gene>
    <name evidence="6" type="ORF">Q8791_26845</name>
</gene>
<dbReference type="Gene3D" id="1.10.10.10">
    <property type="entry name" value="Winged helix-like DNA-binding domain superfamily/Winged helix DNA-binding domain"/>
    <property type="match status" value="1"/>
</dbReference>
<sequence>MADESSGQPTVRSVERAFDVLEALERSDAPLRLVDLCRQVDLHPATVLRSLAVLQRRGIVVAENQTYRLGVGVLRLAHGFLVNDQLSQQARPIMQRLTAVTGLTSSLYVRSSFERVLSVRVDGNPQLHYQVPIGSWLPLYIGSGKAITAHLPEDEQEAVIAMSEGYVMASGKPIDAEHLRQDLDRIRKEGYSLTTGERNVAVAAAGAVVTNPAGDVLGVLSVSGPSEHTSDERLQQSVPELQRAAHALSGRHPYS</sequence>
<evidence type="ECO:0000313" key="7">
    <source>
        <dbReference type="Proteomes" id="UP001356095"/>
    </source>
</evidence>
<evidence type="ECO:0000259" key="4">
    <source>
        <dbReference type="PROSITE" id="PS51077"/>
    </source>
</evidence>
<dbReference type="InterPro" id="IPR036388">
    <property type="entry name" value="WH-like_DNA-bd_sf"/>
</dbReference>
<dbReference type="InterPro" id="IPR050707">
    <property type="entry name" value="HTH_MetabolicPath_Reg"/>
</dbReference>
<dbReference type="PANTHER" id="PTHR30136">
    <property type="entry name" value="HELIX-TURN-HELIX TRANSCRIPTIONAL REGULATOR, ICLR FAMILY"/>
    <property type="match status" value="1"/>
</dbReference>
<feature type="domain" description="HTH iclR-type" evidence="4">
    <location>
        <begin position="11"/>
        <end position="71"/>
    </location>
</feature>
<keyword evidence="1" id="KW-0805">Transcription regulation</keyword>
<dbReference type="SUPFAM" id="SSF46785">
    <property type="entry name" value="Winged helix' DNA-binding domain"/>
    <property type="match status" value="1"/>
</dbReference>
<keyword evidence="7" id="KW-1185">Reference proteome</keyword>
<evidence type="ECO:0000313" key="6">
    <source>
        <dbReference type="EMBL" id="MEE2040843.1"/>
    </source>
</evidence>
<dbReference type="SMART" id="SM00346">
    <property type="entry name" value="HTH_ICLR"/>
    <property type="match status" value="1"/>
</dbReference>
<dbReference type="InterPro" id="IPR005471">
    <property type="entry name" value="Tscrpt_reg_IclR_N"/>
</dbReference>
<dbReference type="Gene3D" id="3.30.450.40">
    <property type="match status" value="1"/>
</dbReference>
<comment type="caution">
    <text evidence="6">The sequence shown here is derived from an EMBL/GenBank/DDBJ whole genome shotgun (WGS) entry which is preliminary data.</text>
</comment>
<evidence type="ECO:0000256" key="1">
    <source>
        <dbReference type="ARBA" id="ARBA00023015"/>
    </source>
</evidence>
<dbReference type="RefSeq" id="WP_330094606.1">
    <property type="nucleotide sequence ID" value="NZ_JAUZMY010000036.1"/>
</dbReference>
<evidence type="ECO:0000256" key="3">
    <source>
        <dbReference type="ARBA" id="ARBA00023163"/>
    </source>
</evidence>
<dbReference type="InterPro" id="IPR036390">
    <property type="entry name" value="WH_DNA-bd_sf"/>
</dbReference>
<evidence type="ECO:0000256" key="2">
    <source>
        <dbReference type="ARBA" id="ARBA00023125"/>
    </source>
</evidence>
<organism evidence="6 7">
    <name type="scientific">Nocardiopsis codii</name>
    <dbReference type="NCBI Taxonomy" id="3065942"/>
    <lineage>
        <taxon>Bacteria</taxon>
        <taxon>Bacillati</taxon>
        <taxon>Actinomycetota</taxon>
        <taxon>Actinomycetes</taxon>
        <taxon>Streptosporangiales</taxon>
        <taxon>Nocardiopsidaceae</taxon>
        <taxon>Nocardiopsis</taxon>
    </lineage>
</organism>
<protein>
    <submittedName>
        <fullName evidence="6">IclR family transcriptional regulator</fullName>
    </submittedName>
</protein>
<reference evidence="6 7" key="1">
    <citation type="submission" date="2023-08" db="EMBL/GenBank/DDBJ databases">
        <authorList>
            <person name="Girao M."/>
            <person name="Carvalho M.F."/>
        </authorList>
    </citation>
    <scope>NUCLEOTIDE SEQUENCE [LARGE SCALE GENOMIC DNA]</scope>
    <source>
        <strain evidence="6 7">CT-R113</strain>
    </source>
</reference>
<dbReference type="Pfam" id="PF01614">
    <property type="entry name" value="IclR_C"/>
    <property type="match status" value="1"/>
</dbReference>
<dbReference type="PANTHER" id="PTHR30136:SF35">
    <property type="entry name" value="HTH-TYPE TRANSCRIPTIONAL REGULATOR RV1719"/>
    <property type="match status" value="1"/>
</dbReference>
<proteinExistence type="predicted"/>
<accession>A0ABU7KF27</accession>
<dbReference type="Pfam" id="PF09339">
    <property type="entry name" value="HTH_IclR"/>
    <property type="match status" value="1"/>
</dbReference>
<keyword evidence="3" id="KW-0804">Transcription</keyword>
<evidence type="ECO:0000259" key="5">
    <source>
        <dbReference type="PROSITE" id="PS51078"/>
    </source>
</evidence>
<feature type="domain" description="IclR-ED" evidence="5">
    <location>
        <begin position="72"/>
        <end position="254"/>
    </location>
</feature>
<name>A0ABU7KF27_9ACTN</name>